<feature type="non-terminal residue" evidence="1">
    <location>
        <position position="1"/>
    </location>
</feature>
<dbReference type="Gene3D" id="2.60.40.2030">
    <property type="match status" value="1"/>
</dbReference>
<sequence length="264" mass="30152">NQVNFYGDDVVVNEADGTVEITINISRPVDEDITLNYIAYPASYGYIRDDNTLGYVDRATEADFPNNEFPSGAFTIPAGSTSATFTFTVSNDGIAESKEYFIAYITSTTLSDGTEVRPASRYPQVTIKDSDVFYDVLNVSLDTLWRMSWDNRTWTIKGDDTDTVRLTGYESSWTQSDGTVYEYFEPFRKNGEQVIDDVTYVIYDLWDARVLIEKGITVIYKKRELEKTVPGENSSPNFWYRYKTVNEDQTEVFGKVRDSWDQDG</sequence>
<dbReference type="AlphaFoldDB" id="A0A382YBY6"/>
<gene>
    <name evidence="1" type="ORF">METZ01_LOCUS433353</name>
</gene>
<organism evidence="1">
    <name type="scientific">marine metagenome</name>
    <dbReference type="NCBI Taxonomy" id="408172"/>
    <lineage>
        <taxon>unclassified sequences</taxon>
        <taxon>metagenomes</taxon>
        <taxon>ecological metagenomes</taxon>
    </lineage>
</organism>
<protein>
    <recommendedName>
        <fullName evidence="2">Calx-beta domain-containing protein</fullName>
    </recommendedName>
</protein>
<evidence type="ECO:0008006" key="2">
    <source>
        <dbReference type="Google" id="ProtNLM"/>
    </source>
</evidence>
<dbReference type="InterPro" id="IPR038081">
    <property type="entry name" value="CalX-like_sf"/>
</dbReference>
<feature type="non-terminal residue" evidence="1">
    <location>
        <position position="264"/>
    </location>
</feature>
<name>A0A382YBY6_9ZZZZ</name>
<proteinExistence type="predicted"/>
<dbReference type="SUPFAM" id="SSF141072">
    <property type="entry name" value="CalX-like"/>
    <property type="match status" value="1"/>
</dbReference>
<dbReference type="EMBL" id="UINC01174396">
    <property type="protein sequence ID" value="SVD80499.1"/>
    <property type="molecule type" value="Genomic_DNA"/>
</dbReference>
<accession>A0A382YBY6</accession>
<reference evidence="1" key="1">
    <citation type="submission" date="2018-05" db="EMBL/GenBank/DDBJ databases">
        <authorList>
            <person name="Lanie J.A."/>
            <person name="Ng W.-L."/>
            <person name="Kazmierczak K.M."/>
            <person name="Andrzejewski T.M."/>
            <person name="Davidsen T.M."/>
            <person name="Wayne K.J."/>
            <person name="Tettelin H."/>
            <person name="Glass J.I."/>
            <person name="Rusch D."/>
            <person name="Podicherti R."/>
            <person name="Tsui H.-C.T."/>
            <person name="Winkler M.E."/>
        </authorList>
    </citation>
    <scope>NUCLEOTIDE SEQUENCE</scope>
</reference>
<evidence type="ECO:0000313" key="1">
    <source>
        <dbReference type="EMBL" id="SVD80499.1"/>
    </source>
</evidence>